<protein>
    <submittedName>
        <fullName evidence="4">Putative Methyltransferase type 11</fullName>
    </submittedName>
</protein>
<proteinExistence type="predicted"/>
<dbReference type="KEGG" id="mox:DAMO_0615"/>
<dbReference type="InterPro" id="IPR029063">
    <property type="entry name" value="SAM-dependent_MTases_sf"/>
</dbReference>
<keyword evidence="3" id="KW-0949">S-adenosyl-L-methionine</keyword>
<evidence type="ECO:0000256" key="1">
    <source>
        <dbReference type="ARBA" id="ARBA00022603"/>
    </source>
</evidence>
<name>D5MKP1_METO1</name>
<sequence>MDQPIASAFGEQAFAYRDYLAGPSGRLRQEITWRRLSAFLERFWNTASVPRSILDAGCGTGELALRLAQIGYQVVLLDPAEEMLSLAQCHVKALRPPPAFPPQFLQGAVEEATGLFEEGAFDLILCHFLVEYLPDPRPALAALRHILRPEGYLSLITVNRRQEPLRLAIRDQKFPEALEALTHTASSDSLFGVRRGAFEREELHTILQKAEFEVVEDGGIAIFIDYLAKEVINDRAAFESLLNLEEEGGKHHPWKDVARYLHLFARNTS</sequence>
<dbReference type="CDD" id="cd02440">
    <property type="entry name" value="AdoMet_MTases"/>
    <property type="match status" value="1"/>
</dbReference>
<dbReference type="PANTHER" id="PTHR43464:SF19">
    <property type="entry name" value="UBIQUINONE BIOSYNTHESIS O-METHYLTRANSFERASE, MITOCHONDRIAL"/>
    <property type="match status" value="1"/>
</dbReference>
<keyword evidence="2 4" id="KW-0808">Transferase</keyword>
<evidence type="ECO:0000313" key="4">
    <source>
        <dbReference type="EMBL" id="CBE67688.1"/>
    </source>
</evidence>
<dbReference type="AlphaFoldDB" id="D5MKP1"/>
<evidence type="ECO:0000256" key="2">
    <source>
        <dbReference type="ARBA" id="ARBA00022679"/>
    </source>
</evidence>
<dbReference type="Pfam" id="PF13489">
    <property type="entry name" value="Methyltransf_23"/>
    <property type="match status" value="1"/>
</dbReference>
<reference evidence="4 5" key="1">
    <citation type="journal article" date="2010" name="Nature">
        <title>Nitrite-driven anaerobic methane oxidation by oxygenic bacteria.</title>
        <authorList>
            <person name="Ettwig K.F."/>
            <person name="Butler M.K."/>
            <person name="Le Paslier D."/>
            <person name="Pelletier E."/>
            <person name="Mangenot S."/>
            <person name="Kuypers M.M.M."/>
            <person name="Schreiber F."/>
            <person name="Dutilh B.E."/>
            <person name="Zedelius J."/>
            <person name="de Beer D."/>
            <person name="Gloerich J."/>
            <person name="Wessels H.J.C.T."/>
            <person name="van Allen T."/>
            <person name="Luesken F."/>
            <person name="Wu M."/>
            <person name="van de Pas-Schoonen K.T."/>
            <person name="Op den Camp H.J.M."/>
            <person name="Janssen-Megens E.M."/>
            <person name="Francoijs K-J."/>
            <person name="Stunnenberg H."/>
            <person name="Weissenbach J."/>
            <person name="Jetten M.S.M."/>
            <person name="Strous M."/>
        </authorList>
    </citation>
    <scope>NUCLEOTIDE SEQUENCE [LARGE SCALE GENOMIC DNA]</scope>
</reference>
<dbReference type="EMBL" id="FP565575">
    <property type="protein sequence ID" value="CBE67688.1"/>
    <property type="molecule type" value="Genomic_DNA"/>
</dbReference>
<dbReference type="PANTHER" id="PTHR43464">
    <property type="entry name" value="METHYLTRANSFERASE"/>
    <property type="match status" value="1"/>
</dbReference>
<dbReference type="HOGENOM" id="CLU_061533_0_0_0"/>
<evidence type="ECO:0000256" key="3">
    <source>
        <dbReference type="ARBA" id="ARBA00022691"/>
    </source>
</evidence>
<dbReference type="Gene3D" id="3.40.50.150">
    <property type="entry name" value="Vaccinia Virus protein VP39"/>
    <property type="match status" value="1"/>
</dbReference>
<dbReference type="STRING" id="671143.DAMO_0615"/>
<accession>D5MKP1</accession>
<dbReference type="SUPFAM" id="SSF53335">
    <property type="entry name" value="S-adenosyl-L-methionine-dependent methyltransferases"/>
    <property type="match status" value="1"/>
</dbReference>
<dbReference type="GO" id="GO:0032259">
    <property type="term" value="P:methylation"/>
    <property type="evidence" value="ECO:0007669"/>
    <property type="project" value="UniProtKB-KW"/>
</dbReference>
<dbReference type="Proteomes" id="UP000006898">
    <property type="component" value="Chromosome"/>
</dbReference>
<keyword evidence="1 4" id="KW-0489">Methyltransferase</keyword>
<organism evidence="4 5">
    <name type="scientific">Methylomirabilis oxygeniifera</name>
    <dbReference type="NCBI Taxonomy" id="671143"/>
    <lineage>
        <taxon>Bacteria</taxon>
        <taxon>Candidatus Methylomirabilota</taxon>
        <taxon>Candidatus Methylomirabilia</taxon>
        <taxon>Candidatus Methylomirabilales</taxon>
        <taxon>Candidatus Methylomirabilaceae</taxon>
        <taxon>Candidatus Methylomirabilis</taxon>
    </lineage>
</organism>
<evidence type="ECO:0000313" key="5">
    <source>
        <dbReference type="Proteomes" id="UP000006898"/>
    </source>
</evidence>
<dbReference type="GO" id="GO:0008168">
    <property type="term" value="F:methyltransferase activity"/>
    <property type="evidence" value="ECO:0007669"/>
    <property type="project" value="UniProtKB-KW"/>
</dbReference>
<gene>
    <name evidence="4" type="ORF">DAMO_0615</name>
</gene>
<dbReference type="eggNOG" id="COG2227">
    <property type="taxonomic scope" value="Bacteria"/>
</dbReference>